<evidence type="ECO:0008006" key="3">
    <source>
        <dbReference type="Google" id="ProtNLM"/>
    </source>
</evidence>
<evidence type="ECO:0000313" key="2">
    <source>
        <dbReference type="Proteomes" id="UP001362999"/>
    </source>
</evidence>
<dbReference type="Proteomes" id="UP001362999">
    <property type="component" value="Unassembled WGS sequence"/>
</dbReference>
<dbReference type="InterPro" id="IPR053354">
    <property type="entry name" value="MGDG_epimerase"/>
</dbReference>
<proteinExistence type="predicted"/>
<evidence type="ECO:0000313" key="1">
    <source>
        <dbReference type="EMBL" id="KAK7007906.1"/>
    </source>
</evidence>
<accession>A0AAW0AFM6</accession>
<comment type="caution">
    <text evidence="1">The sequence shown here is derived from an EMBL/GenBank/DDBJ whole genome shotgun (WGS) entry which is preliminary data.</text>
</comment>
<dbReference type="PANTHER" id="PTHR43558">
    <property type="entry name" value="REDUCTASE, PUTATIVE (AFU_ORTHOLOGUE AFUA_3G10540)-RELATED"/>
    <property type="match status" value="1"/>
</dbReference>
<dbReference type="AlphaFoldDB" id="A0AAW0AFM6"/>
<reference evidence="1 2" key="1">
    <citation type="journal article" date="2024" name="J Genomics">
        <title>Draft genome sequencing and assembly of Favolaschia claudopus CIRM-BRFM 2984 isolated from oak limbs.</title>
        <authorList>
            <person name="Navarro D."/>
            <person name="Drula E."/>
            <person name="Chaduli D."/>
            <person name="Cazenave R."/>
            <person name="Ahrendt S."/>
            <person name="Wang J."/>
            <person name="Lipzen A."/>
            <person name="Daum C."/>
            <person name="Barry K."/>
            <person name="Grigoriev I.V."/>
            <person name="Favel A."/>
            <person name="Rosso M.N."/>
            <person name="Martin F."/>
        </authorList>
    </citation>
    <scope>NUCLEOTIDE SEQUENCE [LARGE SCALE GENOMIC DNA]</scope>
    <source>
        <strain evidence="1 2">CIRM-BRFM 2984</strain>
    </source>
</reference>
<protein>
    <recommendedName>
        <fullName evidence="3">Polymerase nucleotidyl transferase domain-containing protein</fullName>
    </recommendedName>
</protein>
<dbReference type="PANTHER" id="PTHR43558:SF6">
    <property type="entry name" value="REDUCTASE, PUTATIVE (AFU_ORTHOLOGUE AFUA_3G10540)-RELATED"/>
    <property type="match status" value="1"/>
</dbReference>
<keyword evidence="2" id="KW-1185">Reference proteome</keyword>
<organism evidence="1 2">
    <name type="scientific">Favolaschia claudopus</name>
    <dbReference type="NCBI Taxonomy" id="2862362"/>
    <lineage>
        <taxon>Eukaryota</taxon>
        <taxon>Fungi</taxon>
        <taxon>Dikarya</taxon>
        <taxon>Basidiomycota</taxon>
        <taxon>Agaricomycotina</taxon>
        <taxon>Agaricomycetes</taxon>
        <taxon>Agaricomycetidae</taxon>
        <taxon>Agaricales</taxon>
        <taxon>Marasmiineae</taxon>
        <taxon>Mycenaceae</taxon>
        <taxon>Favolaschia</taxon>
    </lineage>
</organism>
<name>A0AAW0AFM6_9AGAR</name>
<gene>
    <name evidence="1" type="ORF">R3P38DRAFT_3324999</name>
</gene>
<sequence>MALRARSKPVVSTVASKRLRHILVEERHRSSSLARKTVEYQLAKHQKYISAPREVPAGLPTLVDLAAFKIPEALLSLDDIPDPIVSRFIWGWHRISYAELRNRLSDTGATPSTKHRKLSSIEQQGDIDEWILIHEKYLADDERFGDHWQGGLITLNEAQDVFPTSVLSLEHRKITRPSDLPGCKVLDSLRAATVEIQPSLAAFRHSFERLSDGLLKNLNWDNVLVAGGIVLGTLMAVDGAAGTPWRSSDIDVYIYGLGPNEANAKIQHIFSTFQANLPPNTPTFVVRNSKTITFYASYPLRRIQVVLKLVKSPRAVLLNFDLDICAMGWDGSDVWMLPRAARALETGYIVFTMNLIQGHYLSERRATQEQRVFKYAYKGYGIRILPSYVSSLSHSQTKINQISPSEQLFDLNMDEIRESSRSWTQNTVARSDPDEKKFRHCDLDSKYQVSSEPQGRSCLSSFSLFMRHVELWDMEQRGEVSIEPDEWANTMYEDSVLAYDDTPSYKWGPDFKISSFKEQIDSLNFQVFEWLEQDDFLSKHDLDYNNTELDDTRRITYGSTAAEVLEKAGDIVLPVILPCNFAAFANDLIEQAHPSAAKTPILTPALESRKDLVVKPDSRNAKEGLFLWRIGNELMWQQLDRRIDEVFEVLYAFYRAHDRPQSEHIRDRLMTELSRRAIRPFVKDEFEAFARWIGRKPIDVRLFYTVVGDFELMSGQTNPYGDSYDYSD</sequence>
<dbReference type="EMBL" id="JAWWNJ010000069">
    <property type="protein sequence ID" value="KAK7007906.1"/>
    <property type="molecule type" value="Genomic_DNA"/>
</dbReference>